<proteinExistence type="predicted"/>
<keyword evidence="5" id="KW-1185">Reference proteome</keyword>
<comment type="caution">
    <text evidence="4">The sequence shown here is derived from an EMBL/GenBank/DDBJ whole genome shotgun (WGS) entry which is preliminary data.</text>
</comment>
<gene>
    <name evidence="4" type="ORF">HYFRA_00009828</name>
</gene>
<sequence>MYINTDIVASTRGAVTDVSALRMEVEINGCWLEARRADKVSSRLLHLRSKDELGDCYRSITVLLKEVETSSRLLRDLYDLFVIYQTMIPYIYHYLTVILPSLSKSMRDMLSYIDNDELPTRERWTLMEERLGDAETELANRFRMYCDAINQVIRLLSRSPLFDPTTLQNLRNLLMLLRRHQNIPGTNTKTFPLYSTKEMGVLRGKELETAESVEQTLIPVEPRTQIFPYLPPSQLSPAELEAKKRHWAEKVFDDLPHSTTSLRHRRKPFDKNLLSVTLYLHAQGAGMTRLLCRWMDPYLNPLYSSYGVHELCIRRKGAALQFRRWSEHREHSRVWAALFFKSWERMVLFHSAFLALKARCPLTVRINPDEYKLSGEIVLFQGKIIDDGFEHSLAVIQDDKTGSLRLHAAVWDGELRRCPVWTAFITYQCQSPQWMERRTPYRIILKDIKLYVFCGNYKKKNQMRRNGGFEINFVERRGTILFFPPDSPDSPDSLTAAARKFVDCLRFDDGPGSGADNGDPGPSGARAGPAGGAGGGGGGGGNIPG</sequence>
<feature type="region of interest" description="Disordered" evidence="1">
    <location>
        <begin position="510"/>
        <end position="545"/>
    </location>
</feature>
<evidence type="ECO:0000256" key="1">
    <source>
        <dbReference type="SAM" id="MobiDB-lite"/>
    </source>
</evidence>
<feature type="domain" description="PH" evidence="2">
    <location>
        <begin position="268"/>
        <end position="372"/>
    </location>
</feature>
<dbReference type="OrthoDB" id="5345571at2759"/>
<dbReference type="AlphaFoldDB" id="A0A9N9L5L3"/>
<feature type="compositionally biased region" description="Gly residues" evidence="1">
    <location>
        <begin position="529"/>
        <end position="545"/>
    </location>
</feature>
<evidence type="ECO:0000259" key="3">
    <source>
        <dbReference type="Pfam" id="PF23076"/>
    </source>
</evidence>
<dbReference type="Pfam" id="PF23076">
    <property type="entry name" value="PH_FT_C"/>
    <property type="match status" value="1"/>
</dbReference>
<accession>A0A9N9L5L3</accession>
<evidence type="ECO:0000313" key="5">
    <source>
        <dbReference type="Proteomes" id="UP000696280"/>
    </source>
</evidence>
<protein>
    <submittedName>
        <fullName evidence="4">Uncharacterized protein</fullName>
    </submittedName>
</protein>
<dbReference type="Pfam" id="PF23074">
    <property type="entry name" value="PH_FT_N"/>
    <property type="match status" value="1"/>
</dbReference>
<reference evidence="4" key="1">
    <citation type="submission" date="2021-07" db="EMBL/GenBank/DDBJ databases">
        <authorList>
            <person name="Durling M."/>
        </authorList>
    </citation>
    <scope>NUCLEOTIDE SEQUENCE</scope>
</reference>
<organism evidence="4 5">
    <name type="scientific">Hymenoscyphus fraxineus</name>
    <dbReference type="NCBI Taxonomy" id="746836"/>
    <lineage>
        <taxon>Eukaryota</taxon>
        <taxon>Fungi</taxon>
        <taxon>Dikarya</taxon>
        <taxon>Ascomycota</taxon>
        <taxon>Pezizomycotina</taxon>
        <taxon>Leotiomycetes</taxon>
        <taxon>Helotiales</taxon>
        <taxon>Helotiaceae</taxon>
        <taxon>Hymenoscyphus</taxon>
    </lineage>
</organism>
<dbReference type="InterPro" id="IPR057082">
    <property type="entry name" value="PH_C"/>
</dbReference>
<name>A0A9N9L5L3_9HELO</name>
<dbReference type="InterPro" id="IPR057081">
    <property type="entry name" value="PH_N"/>
</dbReference>
<dbReference type="Proteomes" id="UP000696280">
    <property type="component" value="Unassembled WGS sequence"/>
</dbReference>
<feature type="domain" description="PH" evidence="3">
    <location>
        <begin position="379"/>
        <end position="478"/>
    </location>
</feature>
<evidence type="ECO:0000313" key="4">
    <source>
        <dbReference type="EMBL" id="CAG8958513.1"/>
    </source>
</evidence>
<evidence type="ECO:0000259" key="2">
    <source>
        <dbReference type="Pfam" id="PF23074"/>
    </source>
</evidence>
<dbReference type="EMBL" id="CAJVRL010000083">
    <property type="protein sequence ID" value="CAG8958513.1"/>
    <property type="molecule type" value="Genomic_DNA"/>
</dbReference>
<feature type="compositionally biased region" description="Low complexity" evidence="1">
    <location>
        <begin position="518"/>
        <end position="528"/>
    </location>
</feature>